<keyword evidence="1" id="KW-0812">Transmembrane</keyword>
<evidence type="ECO:0000313" key="2">
    <source>
        <dbReference type="EMBL" id="CAB4596783.1"/>
    </source>
</evidence>
<feature type="transmembrane region" description="Helical" evidence="1">
    <location>
        <begin position="6"/>
        <end position="29"/>
    </location>
</feature>
<keyword evidence="1" id="KW-1133">Transmembrane helix</keyword>
<organism evidence="2">
    <name type="scientific">freshwater metagenome</name>
    <dbReference type="NCBI Taxonomy" id="449393"/>
    <lineage>
        <taxon>unclassified sequences</taxon>
        <taxon>metagenomes</taxon>
        <taxon>ecological metagenomes</taxon>
    </lineage>
</organism>
<proteinExistence type="predicted"/>
<reference evidence="2" key="1">
    <citation type="submission" date="2020-05" db="EMBL/GenBank/DDBJ databases">
        <authorList>
            <person name="Chiriac C."/>
            <person name="Salcher M."/>
            <person name="Ghai R."/>
            <person name="Kavagutti S V."/>
        </authorList>
    </citation>
    <scope>NUCLEOTIDE SEQUENCE</scope>
</reference>
<gene>
    <name evidence="2" type="ORF">UFOPK1795_00921</name>
    <name evidence="3" type="ORF">UFOPK2275_00520</name>
</gene>
<dbReference type="AlphaFoldDB" id="A0A6J6GBB4"/>
<evidence type="ECO:0000256" key="1">
    <source>
        <dbReference type="SAM" id="Phobius"/>
    </source>
</evidence>
<accession>A0A6J6GBB4</accession>
<keyword evidence="1" id="KW-0472">Membrane</keyword>
<dbReference type="EMBL" id="CAEZWQ010000046">
    <property type="protein sequence ID" value="CAB4660786.1"/>
    <property type="molecule type" value="Genomic_DNA"/>
</dbReference>
<protein>
    <submittedName>
        <fullName evidence="2">Unannotated protein</fullName>
    </submittedName>
</protein>
<evidence type="ECO:0000313" key="3">
    <source>
        <dbReference type="EMBL" id="CAB4660786.1"/>
    </source>
</evidence>
<sequence length="37" mass="4040">MIWIFIFKPMTGLGAAIAIGVALGGWWIFDSGKKKSK</sequence>
<name>A0A6J6GBB4_9ZZZZ</name>
<dbReference type="EMBL" id="CAEZUG010000056">
    <property type="protein sequence ID" value="CAB4596783.1"/>
    <property type="molecule type" value="Genomic_DNA"/>
</dbReference>